<name>S8AIY0_DACHA</name>
<dbReference type="STRING" id="1284197.S8AIY0"/>
<evidence type="ECO:0000313" key="4">
    <source>
        <dbReference type="Proteomes" id="UP000015100"/>
    </source>
</evidence>
<dbReference type="AlphaFoldDB" id="S8AIY0"/>
<accession>S8AIY0</accession>
<dbReference type="HOGENOM" id="CLU_022749_0_0_1"/>
<dbReference type="GO" id="GO:0005783">
    <property type="term" value="C:endoplasmic reticulum"/>
    <property type="evidence" value="ECO:0007669"/>
    <property type="project" value="TreeGrafter"/>
</dbReference>
<protein>
    <recommendedName>
        <fullName evidence="2">AMP-dependent synthetase/ligase domain-containing protein</fullName>
    </recommendedName>
</protein>
<evidence type="ECO:0000313" key="3">
    <source>
        <dbReference type="EMBL" id="EPS42945.1"/>
    </source>
</evidence>
<keyword evidence="1" id="KW-1133">Transmembrane helix</keyword>
<dbReference type="OrthoDB" id="4138492at2759"/>
<organism evidence="3 4">
    <name type="scientific">Dactylellina haptotyla (strain CBS 200.50)</name>
    <name type="common">Nematode-trapping fungus</name>
    <name type="synonym">Monacrosporium haptotylum</name>
    <dbReference type="NCBI Taxonomy" id="1284197"/>
    <lineage>
        <taxon>Eukaryota</taxon>
        <taxon>Fungi</taxon>
        <taxon>Dikarya</taxon>
        <taxon>Ascomycota</taxon>
        <taxon>Pezizomycotina</taxon>
        <taxon>Orbiliomycetes</taxon>
        <taxon>Orbiliales</taxon>
        <taxon>Orbiliaceae</taxon>
        <taxon>Dactylellina</taxon>
    </lineage>
</organism>
<dbReference type="PANTHER" id="PTHR43272:SF11">
    <property type="entry name" value="AMP-DEPENDENT SYNTHETASE_LIGASE DOMAIN-CONTAINING PROTEIN"/>
    <property type="match status" value="1"/>
</dbReference>
<feature type="transmembrane region" description="Helical" evidence="1">
    <location>
        <begin position="7"/>
        <end position="26"/>
    </location>
</feature>
<dbReference type="SUPFAM" id="SSF56801">
    <property type="entry name" value="Acetyl-CoA synthetase-like"/>
    <property type="match status" value="1"/>
</dbReference>
<feature type="domain" description="AMP-dependent synthetase/ligase" evidence="2">
    <location>
        <begin position="270"/>
        <end position="515"/>
    </location>
</feature>
<comment type="caution">
    <text evidence="3">The sequence shown here is derived from an EMBL/GenBank/DDBJ whole genome shotgun (WGS) entry which is preliminary data.</text>
</comment>
<sequence length="539" mass="59144">MSSDISYVTYTLLAVVAGLIFFPVIFDGEPDGPAMALLQQSSVAPTRKQNESAVHRSRETPTGFPLRQGLGIQEGYTKRKGDVRDIWRVFMQRVGQLHTILGNDKVVHSIDTLDGEIDSLGEYISGLQTAGKRKVVAVYLPNSAENLIAGFTCAFYDFTFVPIQYPAEPEVVEQKLKNTDAEILLMPAACLDLNDLKAATSLKHVILVVEEGSRHLDFADDPNAKVTLKEWHDIAINGKKGTRPETIDESQPHMLILAKNLKLDKMEVIPYSHINIVSAVSAQATALPPKDQFKVEDVFTPASPLADQYTRIITYTAMLSGCTIIVNAVTPPSGPLQSACVNAIPSVIVVPADTLSEVHRTSMAAQVEIFHEWMHVYQLRKLVRYGQVPRQSGFARFNDYDRPNLGKNLRLIYVAENPSEGTKPITINMLNNLRAVMFSKIVYAFTYPPAAAGAITQTTVYDYRPGEDTKMFKDSHVGSPLSCVEVKLRDAAEYTSESPDGPMGEVVIAGPAVTKQGEYATGVIARWRNDGCLALGSKG</sequence>
<dbReference type="EMBL" id="AQGS01000095">
    <property type="protein sequence ID" value="EPS42945.1"/>
    <property type="molecule type" value="Genomic_DNA"/>
</dbReference>
<dbReference type="InterPro" id="IPR042099">
    <property type="entry name" value="ANL_N_sf"/>
</dbReference>
<keyword evidence="1" id="KW-0472">Membrane</keyword>
<dbReference type="Proteomes" id="UP000015100">
    <property type="component" value="Unassembled WGS sequence"/>
</dbReference>
<evidence type="ECO:0000259" key="2">
    <source>
        <dbReference type="Pfam" id="PF00501"/>
    </source>
</evidence>
<dbReference type="eggNOG" id="ENOG502RVGM">
    <property type="taxonomic scope" value="Eukaryota"/>
</dbReference>
<dbReference type="Pfam" id="PF00501">
    <property type="entry name" value="AMP-binding"/>
    <property type="match status" value="1"/>
</dbReference>
<dbReference type="OMA" id="ADWNIYT"/>
<dbReference type="Gene3D" id="3.40.50.12780">
    <property type="entry name" value="N-terminal domain of ligase-like"/>
    <property type="match status" value="1"/>
</dbReference>
<evidence type="ECO:0000256" key="1">
    <source>
        <dbReference type="SAM" id="Phobius"/>
    </source>
</evidence>
<reference evidence="3 4" key="1">
    <citation type="journal article" date="2013" name="PLoS Genet.">
        <title>Genomic mechanisms accounting for the adaptation to parasitism in nematode-trapping fungi.</title>
        <authorList>
            <person name="Meerupati T."/>
            <person name="Andersson K.M."/>
            <person name="Friman E."/>
            <person name="Kumar D."/>
            <person name="Tunlid A."/>
            <person name="Ahren D."/>
        </authorList>
    </citation>
    <scope>NUCLEOTIDE SEQUENCE [LARGE SCALE GENOMIC DNA]</scope>
    <source>
        <strain evidence="3 4">CBS 200.50</strain>
    </source>
</reference>
<gene>
    <name evidence="3" type="ORF">H072_3090</name>
</gene>
<keyword evidence="1" id="KW-0812">Transmembrane</keyword>
<keyword evidence="4" id="KW-1185">Reference proteome</keyword>
<dbReference type="InterPro" id="IPR000873">
    <property type="entry name" value="AMP-dep_synth/lig_dom"/>
</dbReference>
<dbReference type="PANTHER" id="PTHR43272">
    <property type="entry name" value="LONG-CHAIN-FATTY-ACID--COA LIGASE"/>
    <property type="match status" value="1"/>
</dbReference>
<reference evidence="4" key="2">
    <citation type="submission" date="2013-04" db="EMBL/GenBank/DDBJ databases">
        <title>Genomic mechanisms accounting for the adaptation to parasitism in nematode-trapping fungi.</title>
        <authorList>
            <person name="Ahren D.G."/>
        </authorList>
    </citation>
    <scope>NUCLEOTIDE SEQUENCE [LARGE SCALE GENOMIC DNA]</scope>
    <source>
        <strain evidence="4">CBS 200.50</strain>
    </source>
</reference>
<proteinExistence type="predicted"/>
<dbReference type="GO" id="GO:0016020">
    <property type="term" value="C:membrane"/>
    <property type="evidence" value="ECO:0007669"/>
    <property type="project" value="TreeGrafter"/>
</dbReference>
<dbReference type="GO" id="GO:0004467">
    <property type="term" value="F:long-chain fatty acid-CoA ligase activity"/>
    <property type="evidence" value="ECO:0007669"/>
    <property type="project" value="TreeGrafter"/>
</dbReference>